<evidence type="ECO:0000313" key="5">
    <source>
        <dbReference type="Proteomes" id="UP000019678"/>
    </source>
</evidence>
<dbReference type="Pfam" id="PF00025">
    <property type="entry name" value="Arf"/>
    <property type="match status" value="1"/>
</dbReference>
<dbReference type="eggNOG" id="COG1100">
    <property type="taxonomic scope" value="Bacteria"/>
</dbReference>
<dbReference type="InterPro" id="IPR052705">
    <property type="entry name" value="Gliding_Motility_GTPase"/>
</dbReference>
<dbReference type="InterPro" id="IPR027417">
    <property type="entry name" value="P-loop_NTPase"/>
</dbReference>
<dbReference type="PANTHER" id="PTHR42708">
    <property type="entry name" value="ATP/GTP-BINDING PROTEIN-RELATED"/>
    <property type="match status" value="1"/>
</dbReference>
<dbReference type="STRING" id="1192034.CAP_6509"/>
<keyword evidence="5" id="KW-1185">Reference proteome</keyword>
<reference evidence="4 5" key="1">
    <citation type="submission" date="2013-05" db="EMBL/GenBank/DDBJ databases">
        <title>Genome assembly of Chondromyces apiculatus DSM 436.</title>
        <authorList>
            <person name="Sharma G."/>
            <person name="Khatri I."/>
            <person name="Kaur C."/>
            <person name="Mayilraj S."/>
            <person name="Subramanian S."/>
        </authorList>
    </citation>
    <scope>NUCLEOTIDE SEQUENCE [LARGE SCALE GENOMIC DNA]</scope>
    <source>
        <strain evidence="4 5">DSM 436</strain>
    </source>
</reference>
<keyword evidence="1" id="KW-0547">Nucleotide-binding</keyword>
<dbReference type="GO" id="GO:0003924">
    <property type="term" value="F:GTPase activity"/>
    <property type="evidence" value="ECO:0007669"/>
    <property type="project" value="InterPro"/>
</dbReference>
<comment type="caution">
    <text evidence="4">The sequence shown here is derived from an EMBL/GenBank/DDBJ whole genome shotgun (WGS) entry which is preliminary data.</text>
</comment>
<name>A0A017T0J0_9BACT</name>
<dbReference type="PANTHER" id="PTHR42708:SF1">
    <property type="entry name" value="GLIDING MOTILITY PROTEIN MGLA"/>
    <property type="match status" value="1"/>
</dbReference>
<dbReference type="InterPro" id="IPR006689">
    <property type="entry name" value="Small_GTPase_ARF/SAR"/>
</dbReference>
<dbReference type="SUPFAM" id="SSF52540">
    <property type="entry name" value="P-loop containing nucleoside triphosphate hydrolases"/>
    <property type="match status" value="1"/>
</dbReference>
<protein>
    <submittedName>
        <fullName evidence="4">Gliding motility protein MglA</fullName>
    </submittedName>
</protein>
<organism evidence="4 5">
    <name type="scientific">Chondromyces apiculatus DSM 436</name>
    <dbReference type="NCBI Taxonomy" id="1192034"/>
    <lineage>
        <taxon>Bacteria</taxon>
        <taxon>Pseudomonadati</taxon>
        <taxon>Myxococcota</taxon>
        <taxon>Polyangia</taxon>
        <taxon>Polyangiales</taxon>
        <taxon>Polyangiaceae</taxon>
        <taxon>Chondromyces</taxon>
    </lineage>
</organism>
<dbReference type="OrthoDB" id="9779858at2"/>
<accession>A0A017T0J0</accession>
<gene>
    <name evidence="4" type="ORF">CAP_6509</name>
</gene>
<dbReference type="EMBL" id="ASRX01000055">
    <property type="protein sequence ID" value="EYF02774.1"/>
    <property type="molecule type" value="Genomic_DNA"/>
</dbReference>
<feature type="region of interest" description="Disordered" evidence="3">
    <location>
        <begin position="198"/>
        <end position="229"/>
    </location>
</feature>
<dbReference type="Gene3D" id="3.40.50.300">
    <property type="entry name" value="P-loop containing nucleotide triphosphate hydrolases"/>
    <property type="match status" value="1"/>
</dbReference>
<proteinExistence type="predicted"/>
<evidence type="ECO:0000256" key="2">
    <source>
        <dbReference type="ARBA" id="ARBA00023134"/>
    </source>
</evidence>
<dbReference type="GO" id="GO:0005525">
    <property type="term" value="F:GTP binding"/>
    <property type="evidence" value="ECO:0007669"/>
    <property type="project" value="UniProtKB-KW"/>
</dbReference>
<dbReference type="CDD" id="cd00882">
    <property type="entry name" value="Ras_like_GTPase"/>
    <property type="match status" value="1"/>
</dbReference>
<evidence type="ECO:0000256" key="1">
    <source>
        <dbReference type="ARBA" id="ARBA00022741"/>
    </source>
</evidence>
<evidence type="ECO:0000256" key="3">
    <source>
        <dbReference type="SAM" id="MobiDB-lite"/>
    </source>
</evidence>
<evidence type="ECO:0000313" key="4">
    <source>
        <dbReference type="EMBL" id="EYF02774.1"/>
    </source>
</evidence>
<dbReference type="AlphaFoldDB" id="A0A017T0J0"/>
<dbReference type="Proteomes" id="UP000019678">
    <property type="component" value="Unassembled WGS sequence"/>
</dbReference>
<sequence length="229" mass="24777">MPCVNYPLREMSCKIVYYGPAMGGKTTSLRHVHAHADRATCGTLMTLGADAERMVCFDAMPLEVGALWGCKVRLQLYTVPGRTECNDTRRLILGGVDGLVFVADAQRGREADNAQSLSNLRENLAEEGHALREIPHVLQYNKVDLPDAVPVEELRGALNLEGALDFEASAREGVGVFAPLKAVSRQVVEKMLRTGACPRFDGPPSSARGPASAWRSPVSQRGSCRDVSA</sequence>
<keyword evidence="2" id="KW-0342">GTP-binding</keyword>